<protein>
    <submittedName>
        <fullName evidence="1">Uncharacterized protein</fullName>
    </submittedName>
</protein>
<reference evidence="1 2" key="1">
    <citation type="submission" date="2018-12" db="EMBL/GenBank/DDBJ databases">
        <authorList>
            <consortium name="Pathogen Informatics"/>
        </authorList>
    </citation>
    <scope>NUCLEOTIDE SEQUENCE [LARGE SCALE GENOMIC DNA]</scope>
    <source>
        <strain evidence="1 2">NCTC9695</strain>
    </source>
</reference>
<dbReference type="Proteomes" id="UP000275777">
    <property type="component" value="Chromosome"/>
</dbReference>
<gene>
    <name evidence="1" type="ORF">NCTC9695_01020</name>
</gene>
<accession>A0A447T703</accession>
<dbReference type="AlphaFoldDB" id="A0A447T703"/>
<name>A0A447T703_CHRVL</name>
<evidence type="ECO:0000313" key="2">
    <source>
        <dbReference type="Proteomes" id="UP000275777"/>
    </source>
</evidence>
<dbReference type="EMBL" id="LR134182">
    <property type="protein sequence ID" value="VEB40618.1"/>
    <property type="molecule type" value="Genomic_DNA"/>
</dbReference>
<sequence>MSGTTSAMPSSAASRCAPALWLKFSSVQVSPDSHSSHGSLPWSAAGGRNTLKRIRQQSVSESCSHCCWRPPKARLSAIFCNPFMPAPPRNG</sequence>
<evidence type="ECO:0000313" key="1">
    <source>
        <dbReference type="EMBL" id="VEB40618.1"/>
    </source>
</evidence>
<organism evidence="1 2">
    <name type="scientific">Chromobacterium violaceum</name>
    <dbReference type="NCBI Taxonomy" id="536"/>
    <lineage>
        <taxon>Bacteria</taxon>
        <taxon>Pseudomonadati</taxon>
        <taxon>Pseudomonadota</taxon>
        <taxon>Betaproteobacteria</taxon>
        <taxon>Neisseriales</taxon>
        <taxon>Chromobacteriaceae</taxon>
        <taxon>Chromobacterium</taxon>
    </lineage>
</organism>
<proteinExistence type="predicted"/>